<keyword evidence="1" id="KW-0175">Coiled coil</keyword>
<evidence type="ECO:0000313" key="3">
    <source>
        <dbReference type="EMBL" id="KUI63111.1"/>
    </source>
</evidence>
<dbReference type="PANTHER" id="PTHR42023:SF1">
    <property type="entry name" value="BHLH DOMAIN-CONTAINING PROTEIN"/>
    <property type="match status" value="1"/>
</dbReference>
<feature type="coiled-coil region" evidence="1">
    <location>
        <begin position="13"/>
        <end position="47"/>
    </location>
</feature>
<dbReference type="OrthoDB" id="4507572at2759"/>
<evidence type="ECO:0000256" key="2">
    <source>
        <dbReference type="SAM" id="Phobius"/>
    </source>
</evidence>
<name>A0A194VH63_CYTMA</name>
<gene>
    <name evidence="3" type="ORF">VP1G_10232</name>
</gene>
<accession>A0A194VH63</accession>
<proteinExistence type="predicted"/>
<evidence type="ECO:0000256" key="1">
    <source>
        <dbReference type="SAM" id="Coils"/>
    </source>
</evidence>
<dbReference type="EMBL" id="KN714860">
    <property type="protein sequence ID" value="KUI63111.1"/>
    <property type="molecule type" value="Genomic_DNA"/>
</dbReference>
<keyword evidence="2" id="KW-1133">Transmembrane helix</keyword>
<dbReference type="Proteomes" id="UP000078576">
    <property type="component" value="Unassembled WGS sequence"/>
</dbReference>
<keyword evidence="2" id="KW-0812">Transmembrane</keyword>
<organism evidence="3 4">
    <name type="scientific">Cytospora mali</name>
    <name type="common">Apple Valsa canker fungus</name>
    <name type="synonym">Valsa mali</name>
    <dbReference type="NCBI Taxonomy" id="578113"/>
    <lineage>
        <taxon>Eukaryota</taxon>
        <taxon>Fungi</taxon>
        <taxon>Dikarya</taxon>
        <taxon>Ascomycota</taxon>
        <taxon>Pezizomycotina</taxon>
        <taxon>Sordariomycetes</taxon>
        <taxon>Sordariomycetidae</taxon>
        <taxon>Diaporthales</taxon>
        <taxon>Cytosporaceae</taxon>
        <taxon>Cytospora</taxon>
    </lineage>
</organism>
<dbReference type="AlphaFoldDB" id="A0A194VH63"/>
<evidence type="ECO:0000313" key="4">
    <source>
        <dbReference type="Proteomes" id="UP000078576"/>
    </source>
</evidence>
<keyword evidence="2" id="KW-0472">Membrane</keyword>
<dbReference type="PANTHER" id="PTHR42023">
    <property type="entry name" value="BHLH DOMAIN-CONTAINING PROTEIN"/>
    <property type="match status" value="1"/>
</dbReference>
<sequence length="103" mass="12030">MTELMPRDNLMAAPEVMRKRESEKLKVQELERELADVQREEHELGMKLHRAYKRLDRHAEYEPTSLWVRRATGYLFYSGLLGLLACLLLAYFGPLLFTHPSPG</sequence>
<protein>
    <submittedName>
        <fullName evidence="3">Uncharacterized protein</fullName>
    </submittedName>
</protein>
<keyword evidence="4" id="KW-1185">Reference proteome</keyword>
<feature type="transmembrane region" description="Helical" evidence="2">
    <location>
        <begin position="74"/>
        <end position="97"/>
    </location>
</feature>
<reference evidence="4" key="1">
    <citation type="submission" date="2014-12" db="EMBL/GenBank/DDBJ databases">
        <title>Genome Sequence of Valsa Canker Pathogens Uncovers a Specific Adaption of Colonization on Woody Bark.</title>
        <authorList>
            <person name="Yin Z."/>
            <person name="Liu H."/>
            <person name="Gao X."/>
            <person name="Li Z."/>
            <person name="Song N."/>
            <person name="Ke X."/>
            <person name="Dai Q."/>
            <person name="Wu Y."/>
            <person name="Sun Y."/>
            <person name="Xu J.-R."/>
            <person name="Kang Z.K."/>
            <person name="Wang L."/>
            <person name="Huang L."/>
        </authorList>
    </citation>
    <scope>NUCLEOTIDE SEQUENCE [LARGE SCALE GENOMIC DNA]</scope>
    <source>
        <strain evidence="4">SXYL134</strain>
    </source>
</reference>